<organism evidence="1 2">
    <name type="scientific">Natrinema limicola JCM 13563</name>
    <dbReference type="NCBI Taxonomy" id="1230457"/>
    <lineage>
        <taxon>Archaea</taxon>
        <taxon>Methanobacteriati</taxon>
        <taxon>Methanobacteriota</taxon>
        <taxon>Stenosarchaea group</taxon>
        <taxon>Halobacteria</taxon>
        <taxon>Halobacteriales</taxon>
        <taxon>Natrialbaceae</taxon>
        <taxon>Natrinema</taxon>
    </lineage>
</organism>
<dbReference type="AlphaFoldDB" id="M0C2N4"/>
<name>M0C2N4_9EURY</name>
<dbReference type="PIRSF" id="PIRSF036794">
    <property type="entry name" value="UCP_erythr_ester"/>
    <property type="match status" value="1"/>
</dbReference>
<dbReference type="InterPro" id="IPR007815">
    <property type="entry name" value="Emycin_Estase"/>
</dbReference>
<sequence>MRKPLAKTMNEIHGRTAWRESTEIEAAVSNVRSVGHDLTSPADLDQLVERFGDRKYVLIGDATHGTSEFYRWRSRLTARLIQERDFSFVAVEGDWTNCYEANRYVKGLPESAETGREVLETFDRWPNWMWANWEVLEFLDWLEVHNQLLEQDDRVGFYGLDVYSLFESLDAVIDYLEDVDPDAAAEARDAYRCFDPYGGDAQEYTQALRMVPETCEDEVLETLTNLQEAAPTYDHGQDDYFNAEQNALVAKNAEQYYREMARGNTDSWNVRDRHMVETLERLQRHHGMGSKGIVWAHNTHVGDARATDMDQRGRLNIGQLVRQHEGASEVALIGMGTFRGCVIAADSWDAPMEELTVPPARPGSYEHVFEQASETDQLLLTDELDDETPLREPRGHRAIGVVYHPNRESGNYVPTVLPDRYDAFVSLGETSALHPFSLHADRTHVPDLYPWGL</sequence>
<dbReference type="Pfam" id="PF05139">
    <property type="entry name" value="Erythro_esteras"/>
    <property type="match status" value="1"/>
</dbReference>
<evidence type="ECO:0000313" key="2">
    <source>
        <dbReference type="Proteomes" id="UP000011615"/>
    </source>
</evidence>
<dbReference type="Gene3D" id="1.20.1440.30">
    <property type="entry name" value="Biosynthetic Protein domain"/>
    <property type="match status" value="1"/>
</dbReference>
<dbReference type="eggNOG" id="arCOG08208">
    <property type="taxonomic scope" value="Archaea"/>
</dbReference>
<dbReference type="CDD" id="cd14728">
    <property type="entry name" value="Ere-like"/>
    <property type="match status" value="1"/>
</dbReference>
<comment type="caution">
    <text evidence="1">The sequence shown here is derived from an EMBL/GenBank/DDBJ whole genome shotgun (WGS) entry which is preliminary data.</text>
</comment>
<dbReference type="Proteomes" id="UP000011615">
    <property type="component" value="Unassembled WGS sequence"/>
</dbReference>
<protein>
    <submittedName>
        <fullName evidence="1">Erythromycin esterase</fullName>
    </submittedName>
</protein>
<proteinExistence type="predicted"/>
<dbReference type="Gene3D" id="3.40.1660.10">
    <property type="entry name" value="EreA-like (biosynthetic domain)"/>
    <property type="match status" value="1"/>
</dbReference>
<accession>M0C2N4</accession>
<dbReference type="Gene3D" id="3.30.1870.10">
    <property type="entry name" value="EreA-like, domain 2"/>
    <property type="match status" value="1"/>
</dbReference>
<dbReference type="PANTHER" id="PTHR31299">
    <property type="entry name" value="ESTERASE, PUTATIVE (AFU_ORTHOLOGUE AFUA_1G05850)-RELATED"/>
    <property type="match status" value="1"/>
</dbReference>
<dbReference type="InterPro" id="IPR052036">
    <property type="entry name" value="Hydrolase/PRTase-associated"/>
</dbReference>
<dbReference type="STRING" id="1230457.C476_15985"/>
<dbReference type="PATRIC" id="fig|1230457.4.peg.3207"/>
<keyword evidence="2" id="KW-1185">Reference proteome</keyword>
<gene>
    <name evidence="1" type="ORF">C476_15985</name>
</gene>
<dbReference type="EMBL" id="AOIT01000065">
    <property type="protein sequence ID" value="ELZ17465.1"/>
    <property type="molecule type" value="Genomic_DNA"/>
</dbReference>
<evidence type="ECO:0000313" key="1">
    <source>
        <dbReference type="EMBL" id="ELZ17465.1"/>
    </source>
</evidence>
<reference evidence="1 2" key="1">
    <citation type="journal article" date="2014" name="PLoS Genet.">
        <title>Phylogenetically driven sequencing of extremely halophilic archaea reveals strategies for static and dynamic osmo-response.</title>
        <authorList>
            <person name="Becker E.A."/>
            <person name="Seitzer P.M."/>
            <person name="Tritt A."/>
            <person name="Larsen D."/>
            <person name="Krusor M."/>
            <person name="Yao A.I."/>
            <person name="Wu D."/>
            <person name="Madern D."/>
            <person name="Eisen J.A."/>
            <person name="Darling A.E."/>
            <person name="Facciotti M.T."/>
        </authorList>
    </citation>
    <scope>NUCLEOTIDE SEQUENCE [LARGE SCALE GENOMIC DNA]</scope>
    <source>
        <strain evidence="1 2">JCM 13563</strain>
    </source>
</reference>
<dbReference type="InterPro" id="IPR014622">
    <property type="entry name" value="UCP036794_erythomycin"/>
</dbReference>
<dbReference type="GO" id="GO:0046677">
    <property type="term" value="P:response to antibiotic"/>
    <property type="evidence" value="ECO:0007669"/>
    <property type="project" value="InterPro"/>
</dbReference>
<dbReference type="SUPFAM" id="SSF159501">
    <property type="entry name" value="EreA/ChaN-like"/>
    <property type="match status" value="1"/>
</dbReference>
<dbReference type="PANTHER" id="PTHR31299:SF0">
    <property type="entry name" value="ESTERASE, PUTATIVE (AFU_ORTHOLOGUE AFUA_1G05850)-RELATED"/>
    <property type="match status" value="1"/>
</dbReference>